<gene>
    <name evidence="2" type="ORF">C2S_546</name>
</gene>
<protein>
    <submittedName>
        <fullName evidence="2">Uncharacterized protein</fullName>
    </submittedName>
</protein>
<name>A0A9Q9U9R2_FUSFU</name>
<sequence length="106" mass="12252">MFLGDMNTEESRMKDLKVSKICAAVARSLDRVHMTGRSYLSLITGYSSLTMAFTCLYLMAVRTMSRREYHLADSLKSLGIRWLKYDMAPATIFITFPEPWRCRTII</sequence>
<evidence type="ECO:0000313" key="3">
    <source>
        <dbReference type="Proteomes" id="UP000760494"/>
    </source>
</evidence>
<keyword evidence="1" id="KW-0472">Membrane</keyword>
<feature type="transmembrane region" description="Helical" evidence="1">
    <location>
        <begin position="39"/>
        <end position="60"/>
    </location>
</feature>
<proteinExistence type="predicted"/>
<dbReference type="Proteomes" id="UP000760494">
    <property type="component" value="Unassembled WGS sequence"/>
</dbReference>
<keyword evidence="1" id="KW-1133">Transmembrane helix</keyword>
<feature type="non-terminal residue" evidence="2">
    <location>
        <position position="106"/>
    </location>
</feature>
<organism evidence="2 3">
    <name type="scientific">Fusarium fujikuroi</name>
    <name type="common">Bakanae and foot rot disease fungus</name>
    <name type="synonym">Gibberella fujikuroi</name>
    <dbReference type="NCBI Taxonomy" id="5127"/>
    <lineage>
        <taxon>Eukaryota</taxon>
        <taxon>Fungi</taxon>
        <taxon>Dikarya</taxon>
        <taxon>Ascomycota</taxon>
        <taxon>Pezizomycotina</taxon>
        <taxon>Sordariomycetes</taxon>
        <taxon>Hypocreomycetidae</taxon>
        <taxon>Hypocreales</taxon>
        <taxon>Nectriaceae</taxon>
        <taxon>Fusarium</taxon>
        <taxon>Fusarium fujikuroi species complex</taxon>
    </lineage>
</organism>
<accession>A0A9Q9U9R2</accession>
<dbReference type="AlphaFoldDB" id="A0A9Q9U9R2"/>
<evidence type="ECO:0000256" key="1">
    <source>
        <dbReference type="SAM" id="Phobius"/>
    </source>
</evidence>
<keyword evidence="1" id="KW-0812">Transmembrane</keyword>
<evidence type="ECO:0000313" key="2">
    <source>
        <dbReference type="EMBL" id="VTT63585.1"/>
    </source>
</evidence>
<comment type="caution">
    <text evidence="2">The sequence shown here is derived from an EMBL/GenBank/DDBJ whole genome shotgun (WGS) entry which is preliminary data.</text>
</comment>
<reference evidence="2" key="1">
    <citation type="submission" date="2019-05" db="EMBL/GenBank/DDBJ databases">
        <authorList>
            <person name="Piombo E."/>
        </authorList>
    </citation>
    <scope>NUCLEOTIDE SEQUENCE</scope>
    <source>
        <strain evidence="2">C2S</strain>
    </source>
</reference>
<dbReference type="EMBL" id="CABFJX010000112">
    <property type="protein sequence ID" value="VTT63585.1"/>
    <property type="molecule type" value="Genomic_DNA"/>
</dbReference>